<dbReference type="SMART" id="SM00738">
    <property type="entry name" value="NGN"/>
    <property type="match status" value="1"/>
</dbReference>
<dbReference type="Pfam" id="PF02357">
    <property type="entry name" value="NusG"/>
    <property type="match status" value="1"/>
</dbReference>
<evidence type="ECO:0000256" key="1">
    <source>
        <dbReference type="ARBA" id="ARBA00023163"/>
    </source>
</evidence>
<name>A0ABT0PIW7_9GAMM</name>
<dbReference type="InterPro" id="IPR036735">
    <property type="entry name" value="NGN_dom_sf"/>
</dbReference>
<sequence length="159" mass="18319">MDEWYLLKTRPRQEQRAVDNLSNQGFEPYCPWLKRKGRKPEPLFPGYVFLLFDEYCGDLPWGKVRSTRGVSHFVRFGLKMATISDDLVESIREREQGEEVVPIFKPGQEVTFTDEAYGGAFNNIQGIFLAEKGEDRCIILLNLLNSERKVEAALSEIRG</sequence>
<dbReference type="SUPFAM" id="SSF82679">
    <property type="entry name" value="N-utilization substance G protein NusG, N-terminal domain"/>
    <property type="match status" value="1"/>
</dbReference>
<keyword evidence="1" id="KW-0804">Transcription</keyword>
<evidence type="ECO:0000313" key="3">
    <source>
        <dbReference type="EMBL" id="MCL6271339.1"/>
    </source>
</evidence>
<keyword evidence="4" id="KW-1185">Reference proteome</keyword>
<proteinExistence type="predicted"/>
<gene>
    <name evidence="3" type="ORF">M3P05_15550</name>
</gene>
<evidence type="ECO:0000259" key="2">
    <source>
        <dbReference type="SMART" id="SM00738"/>
    </source>
</evidence>
<protein>
    <recommendedName>
        <fullName evidence="2">NusG-like N-terminal domain-containing protein</fullName>
    </recommendedName>
</protein>
<dbReference type="RefSeq" id="WP_249700897.1">
    <property type="nucleotide sequence ID" value="NZ_JAMFLX010000023.1"/>
</dbReference>
<dbReference type="Proteomes" id="UP001203338">
    <property type="component" value="Unassembled WGS sequence"/>
</dbReference>
<organism evidence="3 4">
    <name type="scientific">Parendozoicomonas callyspongiae</name>
    <dbReference type="NCBI Taxonomy" id="2942213"/>
    <lineage>
        <taxon>Bacteria</taxon>
        <taxon>Pseudomonadati</taxon>
        <taxon>Pseudomonadota</taxon>
        <taxon>Gammaproteobacteria</taxon>
        <taxon>Oceanospirillales</taxon>
        <taxon>Endozoicomonadaceae</taxon>
        <taxon>Parendozoicomonas</taxon>
    </lineage>
</organism>
<evidence type="ECO:0000313" key="4">
    <source>
        <dbReference type="Proteomes" id="UP001203338"/>
    </source>
</evidence>
<reference evidence="3 4" key="1">
    <citation type="submission" date="2022-05" db="EMBL/GenBank/DDBJ databases">
        <authorList>
            <person name="Park J.-S."/>
        </authorList>
    </citation>
    <scope>NUCLEOTIDE SEQUENCE [LARGE SCALE GENOMIC DNA]</scope>
    <source>
        <strain evidence="3 4">2012CJ34-2</strain>
    </source>
</reference>
<comment type="caution">
    <text evidence="3">The sequence shown here is derived from an EMBL/GenBank/DDBJ whole genome shotgun (WGS) entry which is preliminary data.</text>
</comment>
<dbReference type="Gene3D" id="3.30.70.940">
    <property type="entry name" value="NusG, N-terminal domain"/>
    <property type="match status" value="1"/>
</dbReference>
<dbReference type="EMBL" id="JAMFLX010000023">
    <property type="protein sequence ID" value="MCL6271339.1"/>
    <property type="molecule type" value="Genomic_DNA"/>
</dbReference>
<dbReference type="InterPro" id="IPR006645">
    <property type="entry name" value="NGN-like_dom"/>
</dbReference>
<dbReference type="CDD" id="cd09892">
    <property type="entry name" value="NGN_SP_RfaH"/>
    <property type="match status" value="1"/>
</dbReference>
<feature type="domain" description="NusG-like N-terminal" evidence="2">
    <location>
        <begin position="1"/>
        <end position="95"/>
    </location>
</feature>
<accession>A0ABT0PIW7</accession>